<feature type="binding site" evidence="7">
    <location>
        <position position="121"/>
    </location>
    <ligand>
        <name>Zn(2+)</name>
        <dbReference type="ChEBI" id="CHEBI:29105"/>
    </ligand>
</feature>
<dbReference type="PANTHER" id="PTHR33202:SF7">
    <property type="entry name" value="FERRIC UPTAKE REGULATION PROTEIN"/>
    <property type="match status" value="1"/>
</dbReference>
<keyword evidence="6" id="KW-0804">Transcription</keyword>
<feature type="binding site" evidence="8">
    <location>
        <position position="113"/>
    </location>
    <ligand>
        <name>Fe cation</name>
        <dbReference type="ChEBI" id="CHEBI:24875"/>
    </ligand>
</feature>
<dbReference type="InterPro" id="IPR002481">
    <property type="entry name" value="FUR"/>
</dbReference>
<evidence type="ECO:0000256" key="3">
    <source>
        <dbReference type="ARBA" id="ARBA00022833"/>
    </source>
</evidence>
<dbReference type="GO" id="GO:0000976">
    <property type="term" value="F:transcription cis-regulatory region binding"/>
    <property type="evidence" value="ECO:0007669"/>
    <property type="project" value="TreeGrafter"/>
</dbReference>
<evidence type="ECO:0000256" key="5">
    <source>
        <dbReference type="ARBA" id="ARBA00023125"/>
    </source>
</evidence>
<dbReference type="CDD" id="cd07153">
    <property type="entry name" value="Fur_like"/>
    <property type="match status" value="1"/>
</dbReference>
<dbReference type="EMBL" id="JACOPN010000003">
    <property type="protein sequence ID" value="MBC5716834.1"/>
    <property type="molecule type" value="Genomic_DNA"/>
</dbReference>
<feature type="binding site" evidence="7">
    <location>
        <position position="83"/>
    </location>
    <ligand>
        <name>Zn(2+)</name>
        <dbReference type="ChEBI" id="CHEBI:29105"/>
    </ligand>
</feature>
<reference evidence="9" key="1">
    <citation type="submission" date="2020-08" db="EMBL/GenBank/DDBJ databases">
        <title>Genome public.</title>
        <authorList>
            <person name="Liu C."/>
            <person name="Sun Q."/>
        </authorList>
    </citation>
    <scope>NUCLEOTIDE SEQUENCE</scope>
    <source>
        <strain evidence="9">BX5</strain>
    </source>
</reference>
<name>A0A8J6M1K4_9FIRM</name>
<keyword evidence="4" id="KW-0805">Transcription regulation</keyword>
<dbReference type="SUPFAM" id="SSF46785">
    <property type="entry name" value="Winged helix' DNA-binding domain"/>
    <property type="match status" value="1"/>
</dbReference>
<dbReference type="GO" id="GO:0003700">
    <property type="term" value="F:DNA-binding transcription factor activity"/>
    <property type="evidence" value="ECO:0007669"/>
    <property type="project" value="InterPro"/>
</dbReference>
<comment type="cofactor">
    <cofactor evidence="8">
        <name>Mn(2+)</name>
        <dbReference type="ChEBI" id="CHEBI:29035"/>
    </cofactor>
    <cofactor evidence="8">
        <name>Fe(2+)</name>
        <dbReference type="ChEBI" id="CHEBI:29033"/>
    </cofactor>
    <text evidence="8">Binds 1 Mn(2+) or Fe(2+) ion per subunit.</text>
</comment>
<dbReference type="Proteomes" id="UP000602260">
    <property type="component" value="Unassembled WGS sequence"/>
</dbReference>
<evidence type="ECO:0000256" key="7">
    <source>
        <dbReference type="PIRSR" id="PIRSR602481-1"/>
    </source>
</evidence>
<keyword evidence="2" id="KW-0678">Repressor</keyword>
<dbReference type="GO" id="GO:0008270">
    <property type="term" value="F:zinc ion binding"/>
    <property type="evidence" value="ECO:0007669"/>
    <property type="project" value="TreeGrafter"/>
</dbReference>
<dbReference type="GO" id="GO:0045892">
    <property type="term" value="P:negative regulation of DNA-templated transcription"/>
    <property type="evidence" value="ECO:0007669"/>
    <property type="project" value="TreeGrafter"/>
</dbReference>
<comment type="caution">
    <text evidence="9">The sequence shown here is derived from an EMBL/GenBank/DDBJ whole genome shotgun (WGS) entry which is preliminary data.</text>
</comment>
<accession>A0A8J6M1K4</accession>
<dbReference type="InterPro" id="IPR036390">
    <property type="entry name" value="WH_DNA-bd_sf"/>
</dbReference>
<dbReference type="Pfam" id="PF01475">
    <property type="entry name" value="FUR"/>
    <property type="match status" value="1"/>
</dbReference>
<proteinExistence type="inferred from homology"/>
<evidence type="ECO:0000256" key="1">
    <source>
        <dbReference type="ARBA" id="ARBA00007957"/>
    </source>
</evidence>
<evidence type="ECO:0000256" key="4">
    <source>
        <dbReference type="ARBA" id="ARBA00023015"/>
    </source>
</evidence>
<comment type="cofactor">
    <cofactor evidence="7">
        <name>Zn(2+)</name>
        <dbReference type="ChEBI" id="CHEBI:29105"/>
    </cofactor>
    <text evidence="7">Binds 1 zinc ion per subunit.</text>
</comment>
<gene>
    <name evidence="9" type="ORF">H8S55_05800</name>
</gene>
<keyword evidence="10" id="KW-1185">Reference proteome</keyword>
<evidence type="ECO:0000256" key="6">
    <source>
        <dbReference type="ARBA" id="ARBA00023163"/>
    </source>
</evidence>
<evidence type="ECO:0000313" key="9">
    <source>
        <dbReference type="EMBL" id="MBC5716834.1"/>
    </source>
</evidence>
<keyword evidence="7" id="KW-0479">Metal-binding</keyword>
<evidence type="ECO:0000256" key="8">
    <source>
        <dbReference type="PIRSR" id="PIRSR602481-2"/>
    </source>
</evidence>
<evidence type="ECO:0000256" key="2">
    <source>
        <dbReference type="ARBA" id="ARBA00022491"/>
    </source>
</evidence>
<feature type="binding site" evidence="7">
    <location>
        <position position="124"/>
    </location>
    <ligand>
        <name>Zn(2+)</name>
        <dbReference type="ChEBI" id="CHEBI:29105"/>
    </ligand>
</feature>
<keyword evidence="8" id="KW-0408">Iron</keyword>
<dbReference type="InterPro" id="IPR043135">
    <property type="entry name" value="Fur_C"/>
</dbReference>
<feature type="binding site" evidence="7">
    <location>
        <position position="80"/>
    </location>
    <ligand>
        <name>Zn(2+)</name>
        <dbReference type="ChEBI" id="CHEBI:29105"/>
    </ligand>
</feature>
<dbReference type="Gene3D" id="1.10.10.10">
    <property type="entry name" value="Winged helix-like DNA-binding domain superfamily/Winged helix DNA-binding domain"/>
    <property type="match status" value="1"/>
</dbReference>
<dbReference type="Gene3D" id="3.30.1490.190">
    <property type="match status" value="1"/>
</dbReference>
<dbReference type="AlphaFoldDB" id="A0A8J6M1K4"/>
<evidence type="ECO:0000313" key="10">
    <source>
        <dbReference type="Proteomes" id="UP000602260"/>
    </source>
</evidence>
<keyword evidence="5" id="KW-0238">DNA-binding</keyword>
<dbReference type="InterPro" id="IPR036388">
    <property type="entry name" value="WH-like_DNA-bd_sf"/>
</dbReference>
<organism evidence="9 10">
    <name type="scientific">Flintibacter faecis</name>
    <dbReference type="NCBI Taxonomy" id="2763047"/>
    <lineage>
        <taxon>Bacteria</taxon>
        <taxon>Bacillati</taxon>
        <taxon>Bacillota</taxon>
        <taxon>Clostridia</taxon>
        <taxon>Eubacteriales</taxon>
        <taxon>Flintibacter</taxon>
    </lineage>
</organism>
<protein>
    <submittedName>
        <fullName evidence="9">Transcriptional repressor</fullName>
    </submittedName>
</protein>
<dbReference type="RefSeq" id="WP_186878174.1">
    <property type="nucleotide sequence ID" value="NZ_JACOPN010000003.1"/>
</dbReference>
<comment type="similarity">
    <text evidence="1">Belongs to the Fur family.</text>
</comment>
<keyword evidence="3 7" id="KW-0862">Zinc</keyword>
<dbReference type="PANTHER" id="PTHR33202">
    <property type="entry name" value="ZINC UPTAKE REGULATION PROTEIN"/>
    <property type="match status" value="1"/>
</dbReference>
<sequence length="136" mass="15395">MIRYSKKREAILTAIRSTTCHPSAEWIYHTLKPTHPDLSLGTVYRNLVFFQQQGQVQSVGVVNGQERFDANTAPHSHFVCTNCGAVIDLHSVKLDSSLTRAVSEQYGLAVERHELTFYGRCQTCIKQEESNQNIQN</sequence>
<dbReference type="GO" id="GO:1900376">
    <property type="term" value="P:regulation of secondary metabolite biosynthetic process"/>
    <property type="evidence" value="ECO:0007669"/>
    <property type="project" value="TreeGrafter"/>
</dbReference>